<dbReference type="InterPro" id="IPR013154">
    <property type="entry name" value="ADH-like_N"/>
</dbReference>
<name>A0A1X2J2I8_9FUNG</name>
<evidence type="ECO:0000256" key="3">
    <source>
        <dbReference type="ARBA" id="ARBA00022833"/>
    </source>
</evidence>
<dbReference type="PROSITE" id="PS00059">
    <property type="entry name" value="ADH_ZINC"/>
    <property type="match status" value="1"/>
</dbReference>
<feature type="domain" description="Enoyl reductase (ER)" evidence="6">
    <location>
        <begin position="14"/>
        <end position="345"/>
    </location>
</feature>
<dbReference type="GO" id="GO:0016616">
    <property type="term" value="F:oxidoreductase activity, acting on the CH-OH group of donors, NAD or NADP as acceptor"/>
    <property type="evidence" value="ECO:0007669"/>
    <property type="project" value="InterPro"/>
</dbReference>
<sequence>MVNSETFNAWACTGKDQPLEWTEMPFKQFDADTVEMDVTHCGICGSDVHTMDSGWGPTNYPCVVGHEITGVVTRVGDNVSKFKVGDRVGVGAQSLSCLECDSCKNGFENICENGITGTYNGTYPNGDKSFGGYAEKWRGHQHFVFKVPDNMTNEIAATFFCAGVTTFAPLRRYNVKKGDCVAVIGLGGLGHFAVLWAAAMGAEVVAISHSKSKKDDALKLGCSDFVMSSDKEHMAKYKGKFTHILCASYADDFDWGAHLALMKHNGTFILVAAPEVPLSIPPFALLVKQIQLSGSLIGSPKQIEEMLEFAAEHNVRPWINKYSMKDTPQAIKDFRSGKPRYRFVLEN</sequence>
<dbReference type="Proteomes" id="UP000193560">
    <property type="component" value="Unassembled WGS sequence"/>
</dbReference>
<keyword evidence="4" id="KW-0560">Oxidoreductase</keyword>
<dbReference type="SMART" id="SM00829">
    <property type="entry name" value="PKS_ER"/>
    <property type="match status" value="1"/>
</dbReference>
<dbReference type="Gene3D" id="3.40.50.720">
    <property type="entry name" value="NAD(P)-binding Rossmann-like Domain"/>
    <property type="match status" value="1"/>
</dbReference>
<keyword evidence="8" id="KW-1185">Reference proteome</keyword>
<dbReference type="EMBL" id="MCGE01000001">
    <property type="protein sequence ID" value="ORZ26077.1"/>
    <property type="molecule type" value="Genomic_DNA"/>
</dbReference>
<dbReference type="OrthoDB" id="1879366at2759"/>
<dbReference type="Pfam" id="PF00107">
    <property type="entry name" value="ADH_zinc_N"/>
    <property type="match status" value="1"/>
</dbReference>
<evidence type="ECO:0000256" key="1">
    <source>
        <dbReference type="ARBA" id="ARBA00001947"/>
    </source>
</evidence>
<comment type="cofactor">
    <cofactor evidence="1 5">
        <name>Zn(2+)</name>
        <dbReference type="ChEBI" id="CHEBI:29105"/>
    </cofactor>
</comment>
<gene>
    <name evidence="7" type="ORF">BCR42DRAFT_401535</name>
</gene>
<dbReference type="Gene3D" id="3.90.180.10">
    <property type="entry name" value="Medium-chain alcohol dehydrogenases, catalytic domain"/>
    <property type="match status" value="1"/>
</dbReference>
<keyword evidence="3 5" id="KW-0862">Zinc</keyword>
<dbReference type="FunFam" id="3.40.50.720:FF:000022">
    <property type="entry name" value="Cinnamyl alcohol dehydrogenase"/>
    <property type="match status" value="1"/>
</dbReference>
<dbReference type="PANTHER" id="PTHR42683">
    <property type="entry name" value="ALDEHYDE REDUCTASE"/>
    <property type="match status" value="1"/>
</dbReference>
<dbReference type="GO" id="GO:0008270">
    <property type="term" value="F:zinc ion binding"/>
    <property type="evidence" value="ECO:0007669"/>
    <property type="project" value="InterPro"/>
</dbReference>
<comment type="similarity">
    <text evidence="5">Belongs to the zinc-containing alcohol dehydrogenase family.</text>
</comment>
<evidence type="ECO:0000256" key="4">
    <source>
        <dbReference type="ARBA" id="ARBA00023002"/>
    </source>
</evidence>
<proteinExistence type="inferred from homology"/>
<dbReference type="InterPro" id="IPR002328">
    <property type="entry name" value="ADH_Zn_CS"/>
</dbReference>
<dbReference type="Pfam" id="PF08240">
    <property type="entry name" value="ADH_N"/>
    <property type="match status" value="1"/>
</dbReference>
<dbReference type="CDD" id="cd05283">
    <property type="entry name" value="CAD1"/>
    <property type="match status" value="1"/>
</dbReference>
<accession>A0A1X2J2I8</accession>
<dbReference type="SUPFAM" id="SSF50129">
    <property type="entry name" value="GroES-like"/>
    <property type="match status" value="1"/>
</dbReference>
<dbReference type="InterPro" id="IPR047109">
    <property type="entry name" value="CAD-like"/>
</dbReference>
<protein>
    <submittedName>
        <fullName evidence="7">Chaperonin 10-like protein</fullName>
    </submittedName>
</protein>
<evidence type="ECO:0000259" key="6">
    <source>
        <dbReference type="SMART" id="SM00829"/>
    </source>
</evidence>
<evidence type="ECO:0000313" key="8">
    <source>
        <dbReference type="Proteomes" id="UP000193560"/>
    </source>
</evidence>
<comment type="caution">
    <text evidence="7">The sequence shown here is derived from an EMBL/GenBank/DDBJ whole genome shotgun (WGS) entry which is preliminary data.</text>
</comment>
<evidence type="ECO:0000313" key="7">
    <source>
        <dbReference type="EMBL" id="ORZ26077.1"/>
    </source>
</evidence>
<dbReference type="InterPro" id="IPR013149">
    <property type="entry name" value="ADH-like_C"/>
</dbReference>
<evidence type="ECO:0000256" key="2">
    <source>
        <dbReference type="ARBA" id="ARBA00022723"/>
    </source>
</evidence>
<dbReference type="SUPFAM" id="SSF51735">
    <property type="entry name" value="NAD(P)-binding Rossmann-fold domains"/>
    <property type="match status" value="1"/>
</dbReference>
<reference evidence="7 8" key="1">
    <citation type="submission" date="2016-07" db="EMBL/GenBank/DDBJ databases">
        <title>Pervasive Adenine N6-methylation of Active Genes in Fungi.</title>
        <authorList>
            <consortium name="DOE Joint Genome Institute"/>
            <person name="Mondo S.J."/>
            <person name="Dannebaum R.O."/>
            <person name="Kuo R.C."/>
            <person name="Labutti K."/>
            <person name="Haridas S."/>
            <person name="Kuo A."/>
            <person name="Salamov A."/>
            <person name="Ahrendt S.R."/>
            <person name="Lipzen A."/>
            <person name="Sullivan W."/>
            <person name="Andreopoulos W.B."/>
            <person name="Clum A."/>
            <person name="Lindquist E."/>
            <person name="Daum C."/>
            <person name="Ramamoorthy G.K."/>
            <person name="Gryganskyi A."/>
            <person name="Culley D."/>
            <person name="Magnuson J.K."/>
            <person name="James T.Y."/>
            <person name="O'Malley M.A."/>
            <person name="Stajich J.E."/>
            <person name="Spatafora J.W."/>
            <person name="Visel A."/>
            <person name="Grigoriev I.V."/>
        </authorList>
    </citation>
    <scope>NUCLEOTIDE SEQUENCE [LARGE SCALE GENOMIC DNA]</scope>
    <source>
        <strain evidence="7 8">NRRL 1336</strain>
    </source>
</reference>
<dbReference type="InterPro" id="IPR020843">
    <property type="entry name" value="ER"/>
</dbReference>
<dbReference type="AlphaFoldDB" id="A0A1X2J2I8"/>
<dbReference type="STRING" id="90262.A0A1X2J2I8"/>
<evidence type="ECO:0000256" key="5">
    <source>
        <dbReference type="RuleBase" id="RU361277"/>
    </source>
</evidence>
<dbReference type="InterPro" id="IPR011032">
    <property type="entry name" value="GroES-like_sf"/>
</dbReference>
<organism evidence="7 8">
    <name type="scientific">Absidia repens</name>
    <dbReference type="NCBI Taxonomy" id="90262"/>
    <lineage>
        <taxon>Eukaryota</taxon>
        <taxon>Fungi</taxon>
        <taxon>Fungi incertae sedis</taxon>
        <taxon>Mucoromycota</taxon>
        <taxon>Mucoromycotina</taxon>
        <taxon>Mucoromycetes</taxon>
        <taxon>Mucorales</taxon>
        <taxon>Cunninghamellaceae</taxon>
        <taxon>Absidia</taxon>
    </lineage>
</organism>
<keyword evidence="2 5" id="KW-0479">Metal-binding</keyword>
<dbReference type="InterPro" id="IPR036291">
    <property type="entry name" value="NAD(P)-bd_dom_sf"/>
</dbReference>